<dbReference type="InterPro" id="IPR006059">
    <property type="entry name" value="SBP"/>
</dbReference>
<dbReference type="EMBL" id="BSTI01000025">
    <property type="protein sequence ID" value="GLY70636.1"/>
    <property type="molecule type" value="Genomic_DNA"/>
</dbReference>
<dbReference type="Gene3D" id="3.40.190.10">
    <property type="entry name" value="Periplasmic binding protein-like II"/>
    <property type="match status" value="1"/>
</dbReference>
<dbReference type="InterPro" id="IPR050490">
    <property type="entry name" value="Bact_solute-bd_prot1"/>
</dbReference>
<evidence type="ECO:0000313" key="2">
    <source>
        <dbReference type="Proteomes" id="UP001165136"/>
    </source>
</evidence>
<accession>A0A9W6R7P2</accession>
<protein>
    <submittedName>
        <fullName evidence="1">Sugar ABC transporter substrate-binding protein</fullName>
    </submittedName>
</protein>
<evidence type="ECO:0000313" key="1">
    <source>
        <dbReference type="EMBL" id="GLY70636.1"/>
    </source>
</evidence>
<name>A0A9W6R7P2_9PSEU</name>
<sequence length="436" mass="47230">MRSDPTLRPARWWRALVASLALLLTLSGCISGTNAGGGSDQPDSTKLGGEVEWWTINLKANYGEYVQGLIDRYQAGHPGTKINWVDVPGNDLATKLLAALSSGNPPDLVNINSKDLGRFQNSVADLHKYFTAEELAAYQPSLVKPLERDGALTALPWYNGGSPVAIYRKSALAGTSFDAQNPPKTIDDFLQLATEVKQKSGVAGMNLYEWSQVLPYYGVDMLNPQRTAAAFNTPKTIDILNRWKAAYDSGAIAPGVVSKDIRNLPENIENRRIGFVANVPATQLVNTQKNAPEVYGDLVVTPSARTPNGKLLLAAQQTFAIPNGSDNKATAADWLKFVTNNENQLAFCKVVAIFPSTKATLEDPYFAVKGTDASAVARKIIVDTLPDLADGALGTPKDQQLRDLFDEQIRAFLQGAVDAKTALGNAEQQWNQELAK</sequence>
<dbReference type="PANTHER" id="PTHR43649:SF12">
    <property type="entry name" value="DIACETYLCHITOBIOSE BINDING PROTEIN DASA"/>
    <property type="match status" value="1"/>
</dbReference>
<organism evidence="1 2">
    <name type="scientific">Amycolatopsis taiwanensis</name>
    <dbReference type="NCBI Taxonomy" id="342230"/>
    <lineage>
        <taxon>Bacteria</taxon>
        <taxon>Bacillati</taxon>
        <taxon>Actinomycetota</taxon>
        <taxon>Actinomycetes</taxon>
        <taxon>Pseudonocardiales</taxon>
        <taxon>Pseudonocardiaceae</taxon>
        <taxon>Amycolatopsis</taxon>
    </lineage>
</organism>
<dbReference type="Proteomes" id="UP001165136">
    <property type="component" value="Unassembled WGS sequence"/>
</dbReference>
<reference evidence="1" key="1">
    <citation type="submission" date="2023-03" db="EMBL/GenBank/DDBJ databases">
        <title>Amycolatopsis taiwanensis NBRC 103393.</title>
        <authorList>
            <person name="Ichikawa N."/>
            <person name="Sato H."/>
            <person name="Tonouchi N."/>
        </authorList>
    </citation>
    <scope>NUCLEOTIDE SEQUENCE</scope>
    <source>
        <strain evidence="1">NBRC 103393</strain>
    </source>
</reference>
<dbReference type="RefSeq" id="WP_169739650.1">
    <property type="nucleotide sequence ID" value="NZ_BSTI01000025.1"/>
</dbReference>
<dbReference type="AlphaFoldDB" id="A0A9W6R7P2"/>
<dbReference type="Pfam" id="PF01547">
    <property type="entry name" value="SBP_bac_1"/>
    <property type="match status" value="1"/>
</dbReference>
<comment type="caution">
    <text evidence="1">The sequence shown here is derived from an EMBL/GenBank/DDBJ whole genome shotgun (WGS) entry which is preliminary data.</text>
</comment>
<dbReference type="PROSITE" id="PS51257">
    <property type="entry name" value="PROKAR_LIPOPROTEIN"/>
    <property type="match status" value="1"/>
</dbReference>
<dbReference type="SUPFAM" id="SSF53850">
    <property type="entry name" value="Periplasmic binding protein-like II"/>
    <property type="match status" value="1"/>
</dbReference>
<proteinExistence type="predicted"/>
<keyword evidence="2" id="KW-1185">Reference proteome</keyword>
<dbReference type="PANTHER" id="PTHR43649">
    <property type="entry name" value="ARABINOSE-BINDING PROTEIN-RELATED"/>
    <property type="match status" value="1"/>
</dbReference>
<gene>
    <name evidence="1" type="ORF">Atai01_72550</name>
</gene>